<keyword evidence="2" id="KW-1185">Reference proteome</keyword>
<evidence type="ECO:0000313" key="1">
    <source>
        <dbReference type="EMBL" id="MFC3932889.1"/>
    </source>
</evidence>
<evidence type="ECO:0008006" key="3">
    <source>
        <dbReference type="Google" id="ProtNLM"/>
    </source>
</evidence>
<accession>A0ABV8D475</accession>
<dbReference type="RefSeq" id="WP_380432620.1">
    <property type="nucleotide sequence ID" value="NZ_JBHSAC010000076.1"/>
</dbReference>
<organism evidence="1 2">
    <name type="scientific">Streptococcus dentapri</name>
    <dbReference type="NCBI Taxonomy" id="573564"/>
    <lineage>
        <taxon>Bacteria</taxon>
        <taxon>Bacillati</taxon>
        <taxon>Bacillota</taxon>
        <taxon>Bacilli</taxon>
        <taxon>Lactobacillales</taxon>
        <taxon>Streptococcaceae</taxon>
        <taxon>Streptococcus</taxon>
    </lineage>
</organism>
<sequence length="72" mass="8577">MKKVASVGFVTSNEYEELLNWNYCKQLKGEADYIDTWMEYNRGNSLGFAWNSQRFSREEAVLKAKQILWLNY</sequence>
<name>A0ABV8D475_9STRE</name>
<dbReference type="EMBL" id="JBHSAC010000076">
    <property type="protein sequence ID" value="MFC3932889.1"/>
    <property type="molecule type" value="Genomic_DNA"/>
</dbReference>
<dbReference type="Proteomes" id="UP001595901">
    <property type="component" value="Unassembled WGS sequence"/>
</dbReference>
<gene>
    <name evidence="1" type="ORF">ACFOSE_09030</name>
</gene>
<protein>
    <recommendedName>
        <fullName evidence="3">Phage protein</fullName>
    </recommendedName>
</protein>
<evidence type="ECO:0000313" key="2">
    <source>
        <dbReference type="Proteomes" id="UP001595901"/>
    </source>
</evidence>
<comment type="caution">
    <text evidence="1">The sequence shown here is derived from an EMBL/GenBank/DDBJ whole genome shotgun (WGS) entry which is preliminary data.</text>
</comment>
<reference evidence="2" key="1">
    <citation type="journal article" date="2019" name="Int. J. Syst. Evol. Microbiol.">
        <title>The Global Catalogue of Microorganisms (GCM) 10K type strain sequencing project: providing services to taxonomists for standard genome sequencing and annotation.</title>
        <authorList>
            <consortium name="The Broad Institute Genomics Platform"/>
            <consortium name="The Broad Institute Genome Sequencing Center for Infectious Disease"/>
            <person name="Wu L."/>
            <person name="Ma J."/>
        </authorList>
    </citation>
    <scope>NUCLEOTIDE SEQUENCE [LARGE SCALE GENOMIC DNA]</scope>
    <source>
        <strain evidence="2">CCUG 58728</strain>
    </source>
</reference>
<proteinExistence type="predicted"/>